<dbReference type="SMART" id="SM00316">
    <property type="entry name" value="S1"/>
    <property type="match status" value="1"/>
</dbReference>
<feature type="compositionally biased region" description="Basic and acidic residues" evidence="1">
    <location>
        <begin position="41"/>
        <end position="51"/>
    </location>
</feature>
<dbReference type="InterPro" id="IPR012340">
    <property type="entry name" value="NA-bd_OB-fold"/>
</dbReference>
<dbReference type="Pfam" id="PF00575">
    <property type="entry name" value="S1"/>
    <property type="match status" value="1"/>
</dbReference>
<dbReference type="SUPFAM" id="SSF53098">
    <property type="entry name" value="Ribonuclease H-like"/>
    <property type="match status" value="1"/>
</dbReference>
<dbReference type="Gene3D" id="3.30.420.140">
    <property type="entry name" value="YqgF/RNase H-like domain"/>
    <property type="match status" value="1"/>
</dbReference>
<dbReference type="InterPro" id="IPR050437">
    <property type="entry name" value="Ribos_protein_bS1-like"/>
</dbReference>
<dbReference type="FunFam" id="1.10.10.650:FF:000001">
    <property type="entry name" value="S1 RNA-binding domain 1"/>
    <property type="match status" value="1"/>
</dbReference>
<dbReference type="InterPro" id="IPR018974">
    <property type="entry name" value="Tex-like_N"/>
</dbReference>
<dbReference type="PANTHER" id="PTHR10724">
    <property type="entry name" value="30S RIBOSOMAL PROTEIN S1"/>
    <property type="match status" value="1"/>
</dbReference>
<dbReference type="Ensembl" id="ENSCCRT00015014501.1">
    <property type="protein sequence ID" value="ENSCCRP00015014002.1"/>
    <property type="gene ID" value="ENSCCRG00015006345.1"/>
</dbReference>
<feature type="compositionally biased region" description="Basic and acidic residues" evidence="1">
    <location>
        <begin position="58"/>
        <end position="87"/>
    </location>
</feature>
<sequence length="852" mass="96040">MLDEIKLVSCYRTGDQRDDSEELEEWLPNINEGKTKGRCQRRIDEMAEGKKVTKRVAKPKEPKPKEPKPKAERKPRAERVSKVKKEEPDDSFTFDEPAQKKQRTTNASQGRPIKLKSGNSCMKDLQMNWDPIQVLAEKTGVEQWVCVNIAQLFQEENTIPFMVRYRKELINHMDADAVRDVQLTLEELWSVAKKSKSVAQTLKKDGVLTFRYAPYKKGSKLSKARRAKELGLKHVAFALLQAPQTLDLHSSVQPNTKGSSTLDEVATGVEGILADMIAKDKETLTYVQSCCDRSAVTIHSSVSKTALKEQQPQQGNQKSKPKDISKFSLYTDFTCNVQRIQHYQTLAINRGQNLKILTVKVNIPDWVKNDFCRWCISVRSAHTHNAIFIYLLHILKTKLTASAEKESSAMFVRNLRQCLLLLEYLSQSDRKWQPYFLRGEGNKVEAMSAEKLERKKNGSLHNFYIYIFNSCQTIVIGNGKACRETEAFFTDLIKKSFFKPLDVSYCITDEAGASIYSVSPEAVKEMPDMDPNLRSAVSIGRRVQDPLAELIKIEIQIESIKTYQHDVSQSLLRAALDGVVQECVSFVGVDINICSETLMSIMEWKEKNGPFLIREQLKLVKGLGPKSFQQCAGFIRINPETVRSIVSGENEGLKVPLKQTAGKKKVKGSGSTSNQFNPLDQTCIHPESYSIALRFLSQIAGSLDQMGSAALRQSIESSVKSRGLEVLAKSLDTTPETLQLIVDGLTQPPGFDIRQDFEQADFKREIVSMNDLHDGMVLTGRVTNTALFGAFVDIGVGRSGLIPKRFITLEKLPVDQRRRSLALGPGEWVEVRVMNVDLQRNRITLDLIRVLK</sequence>
<proteinExistence type="predicted"/>
<dbReference type="SUPFAM" id="SSF158832">
    <property type="entry name" value="Tex N-terminal region-like"/>
    <property type="match status" value="1"/>
</dbReference>
<dbReference type="InterPro" id="IPR044146">
    <property type="entry name" value="S1_Tex"/>
</dbReference>
<dbReference type="Proteomes" id="UP000694700">
    <property type="component" value="Unplaced"/>
</dbReference>
<dbReference type="InterPro" id="IPR037027">
    <property type="entry name" value="YqgF/RNaseH-like_dom_sf"/>
</dbReference>
<dbReference type="GO" id="GO:0003735">
    <property type="term" value="F:structural constituent of ribosome"/>
    <property type="evidence" value="ECO:0007669"/>
    <property type="project" value="TreeGrafter"/>
</dbReference>
<dbReference type="Pfam" id="PF17674">
    <property type="entry name" value="HHH_9"/>
    <property type="match status" value="1"/>
</dbReference>
<name>A0A8C1SWL5_CYPCA</name>
<dbReference type="Gene3D" id="1.10.3500.10">
    <property type="entry name" value="Tex N-terminal region-like"/>
    <property type="match status" value="2"/>
</dbReference>
<dbReference type="SUPFAM" id="SSF47781">
    <property type="entry name" value="RuvA domain 2-like"/>
    <property type="match status" value="2"/>
</dbReference>
<dbReference type="InterPro" id="IPR023323">
    <property type="entry name" value="Tex-like_dom_sf"/>
</dbReference>
<reference evidence="3" key="1">
    <citation type="submission" date="2025-08" db="UniProtKB">
        <authorList>
            <consortium name="Ensembl"/>
        </authorList>
    </citation>
    <scope>IDENTIFICATION</scope>
</reference>
<dbReference type="PROSITE" id="PS50126">
    <property type="entry name" value="S1"/>
    <property type="match status" value="1"/>
</dbReference>
<dbReference type="Pfam" id="PF09371">
    <property type="entry name" value="Tex_N"/>
    <property type="match status" value="1"/>
</dbReference>
<dbReference type="GO" id="GO:0003729">
    <property type="term" value="F:mRNA binding"/>
    <property type="evidence" value="ECO:0007669"/>
    <property type="project" value="TreeGrafter"/>
</dbReference>
<dbReference type="AlphaFoldDB" id="A0A8C1SWL5"/>
<dbReference type="InterPro" id="IPR032639">
    <property type="entry name" value="Tex_YqgF"/>
</dbReference>
<protein>
    <submittedName>
        <fullName evidence="3">S1 RNA binding domain 1</fullName>
    </submittedName>
</protein>
<evidence type="ECO:0000256" key="1">
    <source>
        <dbReference type="SAM" id="MobiDB-lite"/>
    </source>
</evidence>
<dbReference type="Pfam" id="PF16921">
    <property type="entry name" value="Tex_YqgF"/>
    <property type="match status" value="1"/>
</dbReference>
<dbReference type="Pfam" id="PF12836">
    <property type="entry name" value="HHH_3"/>
    <property type="match status" value="1"/>
</dbReference>
<feature type="domain" description="S1 motif" evidence="2">
    <location>
        <begin position="775"/>
        <end position="848"/>
    </location>
</feature>
<dbReference type="CDD" id="cd05685">
    <property type="entry name" value="S1_Tex"/>
    <property type="match status" value="1"/>
</dbReference>
<organism evidence="3 4">
    <name type="scientific">Cyprinus carpio</name>
    <name type="common">Common carp</name>
    <dbReference type="NCBI Taxonomy" id="7962"/>
    <lineage>
        <taxon>Eukaryota</taxon>
        <taxon>Metazoa</taxon>
        <taxon>Chordata</taxon>
        <taxon>Craniata</taxon>
        <taxon>Vertebrata</taxon>
        <taxon>Euteleostomi</taxon>
        <taxon>Actinopterygii</taxon>
        <taxon>Neopterygii</taxon>
        <taxon>Teleostei</taxon>
        <taxon>Ostariophysi</taxon>
        <taxon>Cypriniformes</taxon>
        <taxon>Cyprinidae</taxon>
        <taxon>Cyprininae</taxon>
        <taxon>Cyprinus</taxon>
    </lineage>
</organism>
<dbReference type="Gene3D" id="2.40.50.140">
    <property type="entry name" value="Nucleic acid-binding proteins"/>
    <property type="match status" value="1"/>
</dbReference>
<feature type="region of interest" description="Disordered" evidence="1">
    <location>
        <begin position="13"/>
        <end position="118"/>
    </location>
</feature>
<evidence type="ECO:0000313" key="3">
    <source>
        <dbReference type="Ensembl" id="ENSCCRP00015014002.1"/>
    </source>
</evidence>
<dbReference type="FunFam" id="2.40.50.140:FF:000146">
    <property type="entry name" value="S1 RNA-binding domain-containing protein 1"/>
    <property type="match status" value="1"/>
</dbReference>
<evidence type="ECO:0000313" key="4">
    <source>
        <dbReference type="Proteomes" id="UP000694700"/>
    </source>
</evidence>
<dbReference type="InterPro" id="IPR041692">
    <property type="entry name" value="HHH_9"/>
</dbReference>
<dbReference type="SUPFAM" id="SSF50249">
    <property type="entry name" value="Nucleic acid-binding proteins"/>
    <property type="match status" value="1"/>
</dbReference>
<dbReference type="InterPro" id="IPR003029">
    <property type="entry name" value="S1_domain"/>
</dbReference>
<accession>A0A8C1SWL5</accession>
<dbReference type="Gene3D" id="1.10.150.310">
    <property type="entry name" value="Tex RuvX-like domain-like"/>
    <property type="match status" value="1"/>
</dbReference>
<dbReference type="GO" id="GO:0006139">
    <property type="term" value="P:nucleobase-containing compound metabolic process"/>
    <property type="evidence" value="ECO:0007669"/>
    <property type="project" value="InterPro"/>
</dbReference>
<dbReference type="InterPro" id="IPR010994">
    <property type="entry name" value="RuvA_2-like"/>
</dbReference>
<evidence type="ECO:0000259" key="2">
    <source>
        <dbReference type="PROSITE" id="PS50126"/>
    </source>
</evidence>
<dbReference type="InterPro" id="IPR012337">
    <property type="entry name" value="RNaseH-like_sf"/>
</dbReference>
<dbReference type="GO" id="GO:0006412">
    <property type="term" value="P:translation"/>
    <property type="evidence" value="ECO:0007669"/>
    <property type="project" value="TreeGrafter"/>
</dbReference>
<dbReference type="PANTHER" id="PTHR10724:SF10">
    <property type="entry name" value="S1 RNA-BINDING DOMAIN-CONTAINING PROTEIN 1"/>
    <property type="match status" value="1"/>
</dbReference>